<keyword evidence="3" id="KW-0677">Repeat</keyword>
<keyword evidence="2" id="KW-0433">Leucine-rich repeat</keyword>
<proteinExistence type="predicted"/>
<feature type="region of interest" description="Disordered" evidence="6">
    <location>
        <begin position="340"/>
        <end position="368"/>
    </location>
</feature>
<feature type="compositionally biased region" description="Basic and acidic residues" evidence="6">
    <location>
        <begin position="448"/>
        <end position="462"/>
    </location>
</feature>
<dbReference type="SMART" id="SM00365">
    <property type="entry name" value="LRR_SD22"/>
    <property type="match status" value="3"/>
</dbReference>
<sequence length="611" mass="70882">MDDPKANVQENLDRIRKKFGLDTSGPPRMTAFTIKQLCVKHNLYQTIYLNEKLYLHYQGFRKIENLDGMTELKALWLQGNCISKIENLEVCSQVRCLYLQNNVIEKIEGLETLAELDSLDLSYNQIHRIEGLQNCKKLRSLSLTKNHLSSLDAILGLRDCPSLSVLDLSQNDIPLEAAEQLVELLKSMTNLRVLRLEGNPVVRTTAFNYRKTIIASVPSLTYLDSRPVFENERRIVNAWALGGTISERLQREDIERRHIRSEQRRKEKRHLEVMRMLIEDGHSKQINRVWNKERELRELGILPEQDLSTSQHISAPLPPYEPRHNTANFVSTSSLPTYRARGRDSTLETLSSCEDDSSSWDETDTETRERRRRLDSLRFVGENVMDNEEVEVSDGVNNELSSNWSGDDEMGEEEGREASGEGRARRRRRREVWMERRAGEEVMENEWTLDKPNEMNEIHENGDSEEEQRESIQRRQEEEERVRREEEQRQKQEEEQKKTKRIISLFFSDDDEHSKEEGSEGAETPSEEARPSTVEEHEQLVQSEDTSACDTTLPFCPIDTKPTLSEERMCCSAFDEERRESDSAFFDETVVGRFLTAGPLLIHFELISGQS</sequence>
<dbReference type="InterPro" id="IPR001611">
    <property type="entry name" value="Leu-rich_rpt"/>
</dbReference>
<evidence type="ECO:0000256" key="6">
    <source>
        <dbReference type="SAM" id="MobiDB-lite"/>
    </source>
</evidence>
<dbReference type="Proteomes" id="UP001281761">
    <property type="component" value="Unassembled WGS sequence"/>
</dbReference>
<organism evidence="7 8">
    <name type="scientific">Blattamonas nauphoetae</name>
    <dbReference type="NCBI Taxonomy" id="2049346"/>
    <lineage>
        <taxon>Eukaryota</taxon>
        <taxon>Metamonada</taxon>
        <taxon>Preaxostyla</taxon>
        <taxon>Oxymonadida</taxon>
        <taxon>Blattamonas</taxon>
    </lineage>
</organism>
<feature type="compositionally biased region" description="Basic and acidic residues" evidence="6">
    <location>
        <begin position="527"/>
        <end position="539"/>
    </location>
</feature>
<keyword evidence="8" id="KW-1185">Reference proteome</keyword>
<protein>
    <submittedName>
        <fullName evidence="7">Outer arm dynein light chain 1</fullName>
    </submittedName>
</protein>
<evidence type="ECO:0000256" key="1">
    <source>
        <dbReference type="ARBA" id="ARBA00004138"/>
    </source>
</evidence>
<evidence type="ECO:0000313" key="8">
    <source>
        <dbReference type="Proteomes" id="UP001281761"/>
    </source>
</evidence>
<dbReference type="Gene3D" id="3.80.10.10">
    <property type="entry name" value="Ribonuclease Inhibitor"/>
    <property type="match status" value="2"/>
</dbReference>
<name>A0ABQ9X092_9EUKA</name>
<keyword evidence="4" id="KW-0969">Cilium</keyword>
<evidence type="ECO:0000256" key="5">
    <source>
        <dbReference type="ARBA" id="ARBA00023273"/>
    </source>
</evidence>
<dbReference type="PANTHER" id="PTHR45973:SF9">
    <property type="entry name" value="LEUCINE-RICH REPEAT-CONTAINING PROTEIN 46"/>
    <property type="match status" value="1"/>
</dbReference>
<feature type="region of interest" description="Disordered" evidence="6">
    <location>
        <begin position="392"/>
        <end position="429"/>
    </location>
</feature>
<dbReference type="Pfam" id="PF14580">
    <property type="entry name" value="LRR_9"/>
    <property type="match status" value="1"/>
</dbReference>
<dbReference type="InterPro" id="IPR050576">
    <property type="entry name" value="Cilia_flagella_integrity"/>
</dbReference>
<feature type="compositionally biased region" description="Acidic residues" evidence="6">
    <location>
        <begin position="406"/>
        <end position="415"/>
    </location>
</feature>
<evidence type="ECO:0000256" key="3">
    <source>
        <dbReference type="ARBA" id="ARBA00022737"/>
    </source>
</evidence>
<feature type="region of interest" description="Disordered" evidence="6">
    <location>
        <begin position="444"/>
        <end position="546"/>
    </location>
</feature>
<dbReference type="PANTHER" id="PTHR45973">
    <property type="entry name" value="PROTEIN PHOSPHATASE 1 REGULATORY SUBUNIT SDS22-RELATED"/>
    <property type="match status" value="1"/>
</dbReference>
<evidence type="ECO:0000313" key="7">
    <source>
        <dbReference type="EMBL" id="KAK2944983.1"/>
    </source>
</evidence>
<feature type="compositionally biased region" description="Acidic residues" evidence="6">
    <location>
        <begin position="353"/>
        <end position="364"/>
    </location>
</feature>
<gene>
    <name evidence="7" type="ORF">BLNAU_20101</name>
</gene>
<evidence type="ECO:0000256" key="4">
    <source>
        <dbReference type="ARBA" id="ARBA00023069"/>
    </source>
</evidence>
<dbReference type="InterPro" id="IPR032675">
    <property type="entry name" value="LRR_dom_sf"/>
</dbReference>
<reference evidence="7 8" key="1">
    <citation type="journal article" date="2022" name="bioRxiv">
        <title>Genomics of Preaxostyla Flagellates Illuminates Evolutionary Transitions and the Path Towards Mitochondrial Loss.</title>
        <authorList>
            <person name="Novak L.V.F."/>
            <person name="Treitli S.C."/>
            <person name="Pyrih J."/>
            <person name="Halakuc P."/>
            <person name="Pipaliya S.V."/>
            <person name="Vacek V."/>
            <person name="Brzon O."/>
            <person name="Soukal P."/>
            <person name="Eme L."/>
            <person name="Dacks J.B."/>
            <person name="Karnkowska A."/>
            <person name="Elias M."/>
            <person name="Hampl V."/>
        </authorList>
    </citation>
    <scope>NUCLEOTIDE SEQUENCE [LARGE SCALE GENOMIC DNA]</scope>
    <source>
        <strain evidence="7">NAU3</strain>
        <tissue evidence="7">Gut</tissue>
    </source>
</reference>
<dbReference type="PROSITE" id="PS51450">
    <property type="entry name" value="LRR"/>
    <property type="match status" value="4"/>
</dbReference>
<comment type="subcellular location">
    <subcellularLocation>
        <location evidence="1">Cell projection</location>
        <location evidence="1">Cilium</location>
    </subcellularLocation>
</comment>
<dbReference type="EMBL" id="JARBJD010000277">
    <property type="protein sequence ID" value="KAK2944983.1"/>
    <property type="molecule type" value="Genomic_DNA"/>
</dbReference>
<keyword evidence="5" id="KW-0966">Cell projection</keyword>
<feature type="compositionally biased region" description="Basic and acidic residues" evidence="6">
    <location>
        <begin position="469"/>
        <end position="497"/>
    </location>
</feature>
<evidence type="ECO:0000256" key="2">
    <source>
        <dbReference type="ARBA" id="ARBA00022614"/>
    </source>
</evidence>
<dbReference type="SUPFAM" id="SSF52075">
    <property type="entry name" value="Outer arm dynein light chain 1"/>
    <property type="match status" value="1"/>
</dbReference>
<comment type="caution">
    <text evidence="7">The sequence shown here is derived from an EMBL/GenBank/DDBJ whole genome shotgun (WGS) entry which is preliminary data.</text>
</comment>
<accession>A0ABQ9X092</accession>